<evidence type="ECO:0000313" key="3">
    <source>
        <dbReference type="Proteomes" id="UP000029843"/>
    </source>
</evidence>
<dbReference type="PATRIC" id="fig|28229.4.peg.4497"/>
<protein>
    <submittedName>
        <fullName evidence="2">Head morphogenesis protein SPP1 gp7</fullName>
    </submittedName>
</protein>
<comment type="caution">
    <text evidence="2">The sequence shown here is derived from an EMBL/GenBank/DDBJ whole genome shotgun (WGS) entry which is preliminary data.</text>
</comment>
<dbReference type="AlphaFoldDB" id="A0A099K8L6"/>
<feature type="domain" description="Phage head morphogenesis" evidence="1">
    <location>
        <begin position="53"/>
        <end position="164"/>
    </location>
</feature>
<dbReference type="InterPro" id="IPR006528">
    <property type="entry name" value="Phage_head_morphogenesis_dom"/>
</dbReference>
<proteinExistence type="predicted"/>
<evidence type="ECO:0000259" key="1">
    <source>
        <dbReference type="Pfam" id="PF04233"/>
    </source>
</evidence>
<sequence>MTVRYGSLPFKEAIRFFQNKLNMPSERWLDVWRDGHNSSFMVAGALKDDLLNDFRKAVDSAIAEGKSIGWFKKEFKTIVAKHGWSHTGEANWRAKVIYDTNMRQSYNAGRFEQLQHFDFWEYQHGDSMHPRPMHLSWHGTVLPKAHDFWQTHFPQNGWGCKCKVRGRTAKQLERQGKKVKLPPKAEMTEWTDKATGEVHKIPKGIDPGFDYVPQKVVVKQQQQKLSVEKAKPFEPPQRIAPTAFSTVNGADVHSLNAKLAEFKTAKPQFDLLGQFLTKHEVKTLFVKASEMAPRSKASRKINDAVMDYLPDAVKKYGHNNYTYRAKRGAMPNGWTAAELSHITVKLESNANFKKVNISELINAVELAILQGKDNIPRTLSAIVRHWGESGHSGGAMITWLHELGHQVHFKAGRPVPPIDRSISLTRYGSDLDVEWHAEHFAAWMLNREALARWNNDVAVYFDNLMKKALQ</sequence>
<organism evidence="2 3">
    <name type="scientific">Colwellia psychrerythraea</name>
    <name type="common">Vibrio psychroerythus</name>
    <dbReference type="NCBI Taxonomy" id="28229"/>
    <lineage>
        <taxon>Bacteria</taxon>
        <taxon>Pseudomonadati</taxon>
        <taxon>Pseudomonadota</taxon>
        <taxon>Gammaproteobacteria</taxon>
        <taxon>Alteromonadales</taxon>
        <taxon>Colwelliaceae</taxon>
        <taxon>Colwellia</taxon>
    </lineage>
</organism>
<dbReference type="Pfam" id="PF04233">
    <property type="entry name" value="Phage_Mu_F"/>
    <property type="match status" value="1"/>
</dbReference>
<dbReference type="OrthoDB" id="9813502at2"/>
<dbReference type="EMBL" id="JQED01000057">
    <property type="protein sequence ID" value="KGJ86437.1"/>
    <property type="molecule type" value="Genomic_DNA"/>
</dbReference>
<accession>A0A099K8L6</accession>
<gene>
    <name evidence="2" type="ORF">ND2E_1003</name>
</gene>
<reference evidence="2 3" key="1">
    <citation type="submission" date="2014-08" db="EMBL/GenBank/DDBJ databases">
        <title>Genomic and Phenotypic Diversity of Colwellia psychrerythraea strains from Disparate Marine Basins.</title>
        <authorList>
            <person name="Techtmann S.M."/>
            <person name="Stelling S.C."/>
            <person name="Utturkar S.M."/>
            <person name="Alshibli N."/>
            <person name="Harris A."/>
            <person name="Brown S.D."/>
            <person name="Hazen T.C."/>
        </authorList>
    </citation>
    <scope>NUCLEOTIDE SEQUENCE [LARGE SCALE GENOMIC DNA]</scope>
    <source>
        <strain evidence="2 3">ND2E</strain>
    </source>
</reference>
<evidence type="ECO:0000313" key="2">
    <source>
        <dbReference type="EMBL" id="KGJ86437.1"/>
    </source>
</evidence>
<name>A0A099K8L6_COLPS</name>
<dbReference type="Proteomes" id="UP000029843">
    <property type="component" value="Unassembled WGS sequence"/>
</dbReference>
<dbReference type="RefSeq" id="WP_033096061.1">
    <property type="nucleotide sequence ID" value="NZ_JQED01000057.1"/>
</dbReference>